<dbReference type="EMBL" id="JAATEO010000018">
    <property type="protein sequence ID" value="NJP33688.1"/>
    <property type="molecule type" value="Genomic_DNA"/>
</dbReference>
<dbReference type="RefSeq" id="WP_168002060.1">
    <property type="nucleotide sequence ID" value="NZ_JAATEO010000018.1"/>
</dbReference>
<reference evidence="1 2" key="1">
    <citation type="submission" date="2020-03" db="EMBL/GenBank/DDBJ databases">
        <title>WGS of actinomycetes isolated from Thailand.</title>
        <authorList>
            <person name="Thawai C."/>
        </authorList>
    </citation>
    <scope>NUCLEOTIDE SEQUENCE [LARGE SCALE GENOMIC DNA]</scope>
    <source>
        <strain evidence="1 2">HSS6-12</strain>
    </source>
</reference>
<comment type="caution">
    <text evidence="1">The sequence shown here is derived from an EMBL/GenBank/DDBJ whole genome shotgun (WGS) entry which is preliminary data.</text>
</comment>
<name>A0ABX0Z888_9ACTN</name>
<evidence type="ECO:0000313" key="1">
    <source>
        <dbReference type="EMBL" id="NJP33688.1"/>
    </source>
</evidence>
<organism evidence="1 2">
    <name type="scientific">Micromonospora thermarum</name>
    <dbReference type="NCBI Taxonomy" id="2720024"/>
    <lineage>
        <taxon>Bacteria</taxon>
        <taxon>Bacillati</taxon>
        <taxon>Actinomycetota</taxon>
        <taxon>Actinomycetes</taxon>
        <taxon>Micromonosporales</taxon>
        <taxon>Micromonosporaceae</taxon>
        <taxon>Micromonospora</taxon>
    </lineage>
</organism>
<dbReference type="Proteomes" id="UP000783871">
    <property type="component" value="Unassembled WGS sequence"/>
</dbReference>
<accession>A0ABX0Z888</accession>
<evidence type="ECO:0000313" key="2">
    <source>
        <dbReference type="Proteomes" id="UP000783871"/>
    </source>
</evidence>
<proteinExistence type="predicted"/>
<keyword evidence="2" id="KW-1185">Reference proteome</keyword>
<gene>
    <name evidence="1" type="ORF">HCJ94_17290</name>
</gene>
<sequence length="200" mass="21652">MAGLYTTLPLLRHQLKITGVDPVQDEALTQVIEASSRGIDDHPPGRPPGAFLPPTGVTTRELYTRGRLVREGCDHLLLLGSMHEIATAGDLLVEIRSGETWRTFTGWEIEPPDPGDPITVLRARVWPRDALLRITARYGWPALPGKIAQAALIQSMRLAKRPDTPEGVAGSAEWGGVIRMARLDPDVAALVESVTGPGFA</sequence>
<protein>
    <submittedName>
        <fullName evidence="1">Phage gp6-like head-tail connector protein</fullName>
    </submittedName>
</protein>